<dbReference type="PROSITE" id="PS51885">
    <property type="entry name" value="NEPRILYSIN"/>
    <property type="match status" value="1"/>
</dbReference>
<dbReference type="InterPro" id="IPR024079">
    <property type="entry name" value="MetalloPept_cat_dom_sf"/>
</dbReference>
<dbReference type="GO" id="GO:0005886">
    <property type="term" value="C:plasma membrane"/>
    <property type="evidence" value="ECO:0007669"/>
    <property type="project" value="TreeGrafter"/>
</dbReference>
<proteinExistence type="predicted"/>
<sequence length="500" mass="55253">MAAKEERAPEESKAEKELTETAEVDLPREELILTANPFAVLLFEIGVIAIVVTYIVLTTPRKPPFDDFIEPCLNLSCFQLENELSSSMNLSADPCVDFYEYTCGLWGSYHRGFEDQFHLLELMYQLVRFHVARMLAPFTSYKLLRSAFGNPPNDSALSELVTAECATAVDRVFPFAWAVFVFGPNVTAKQQQAQEQFTALKTRTRSALSVLQSDYRAAAEERLDILKPVVGWPKKFDDSAELDKVGSHNEFDQGPFIEDYLDAVERRAHGPEMSISAFSDRSEKETAASFRPFKATAMYSPWLDRLYVSPTILFDPFLVESSDAFTWGAFGHVLAHELWHAAFGDLTVGFSAATDVVLSAVRTVKHDCIANSVADAGGDSKTALLSAPEDVVDVTGLQTAYEVFNSSSGNTAAGAKGAAGFTPQQLFYIGSCYKWCAENGHTSPLGSAINAKPFLRCNVPLMMVDGFSEAFRCAQESPMMKFRRVTLSCNYSDLNPFPNS</sequence>
<feature type="transmembrane region" description="Helical" evidence="2">
    <location>
        <begin position="38"/>
        <end position="57"/>
    </location>
</feature>
<dbReference type="Proteomes" id="UP001321473">
    <property type="component" value="Unassembled WGS sequence"/>
</dbReference>
<evidence type="ECO:0000313" key="4">
    <source>
        <dbReference type="EMBL" id="KAK8769645.1"/>
    </source>
</evidence>
<dbReference type="PANTHER" id="PTHR11733">
    <property type="entry name" value="ZINC METALLOPROTEASE FAMILY M13 NEPRILYSIN-RELATED"/>
    <property type="match status" value="1"/>
</dbReference>
<feature type="domain" description="Peptidase M13 C-terminal" evidence="3">
    <location>
        <begin position="297"/>
        <end position="482"/>
    </location>
</feature>
<comment type="caution">
    <text evidence="4">The sequence shown here is derived from an EMBL/GenBank/DDBJ whole genome shotgun (WGS) entry which is preliminary data.</text>
</comment>
<dbReference type="Pfam" id="PF01431">
    <property type="entry name" value="Peptidase_M13"/>
    <property type="match status" value="1"/>
</dbReference>
<dbReference type="AlphaFoldDB" id="A0AAQ4E4K8"/>
<accession>A0AAQ4E4K8</accession>
<evidence type="ECO:0000256" key="1">
    <source>
        <dbReference type="SAM" id="MobiDB-lite"/>
    </source>
</evidence>
<evidence type="ECO:0000313" key="5">
    <source>
        <dbReference type="Proteomes" id="UP001321473"/>
    </source>
</evidence>
<name>A0AAQ4E4K8_AMBAM</name>
<organism evidence="4 5">
    <name type="scientific">Amblyomma americanum</name>
    <name type="common">Lone star tick</name>
    <dbReference type="NCBI Taxonomy" id="6943"/>
    <lineage>
        <taxon>Eukaryota</taxon>
        <taxon>Metazoa</taxon>
        <taxon>Ecdysozoa</taxon>
        <taxon>Arthropoda</taxon>
        <taxon>Chelicerata</taxon>
        <taxon>Arachnida</taxon>
        <taxon>Acari</taxon>
        <taxon>Parasitiformes</taxon>
        <taxon>Ixodida</taxon>
        <taxon>Ixodoidea</taxon>
        <taxon>Ixodidae</taxon>
        <taxon>Amblyomminae</taxon>
        <taxon>Amblyomma</taxon>
    </lineage>
</organism>
<dbReference type="InterPro" id="IPR000718">
    <property type="entry name" value="Peptidase_M13"/>
</dbReference>
<dbReference type="GO" id="GO:0016485">
    <property type="term" value="P:protein processing"/>
    <property type="evidence" value="ECO:0007669"/>
    <property type="project" value="TreeGrafter"/>
</dbReference>
<dbReference type="PANTHER" id="PTHR11733:SF241">
    <property type="entry name" value="GH26575P-RELATED"/>
    <property type="match status" value="1"/>
</dbReference>
<keyword evidence="2" id="KW-1133">Transmembrane helix</keyword>
<gene>
    <name evidence="4" type="ORF">V5799_013890</name>
</gene>
<protein>
    <recommendedName>
        <fullName evidence="3">Peptidase M13 C-terminal domain-containing protein</fullName>
    </recommendedName>
</protein>
<dbReference type="InterPro" id="IPR042089">
    <property type="entry name" value="Peptidase_M13_dom_2"/>
</dbReference>
<evidence type="ECO:0000259" key="3">
    <source>
        <dbReference type="Pfam" id="PF01431"/>
    </source>
</evidence>
<dbReference type="Gene3D" id="3.40.390.10">
    <property type="entry name" value="Collagenase (Catalytic Domain)"/>
    <property type="match status" value="2"/>
</dbReference>
<keyword evidence="2" id="KW-0812">Transmembrane</keyword>
<evidence type="ECO:0000256" key="2">
    <source>
        <dbReference type="SAM" id="Phobius"/>
    </source>
</evidence>
<reference evidence="4 5" key="1">
    <citation type="journal article" date="2023" name="Arcadia Sci">
        <title>De novo assembly of a long-read Amblyomma americanum tick genome.</title>
        <authorList>
            <person name="Chou S."/>
            <person name="Poskanzer K.E."/>
            <person name="Rollins M."/>
            <person name="Thuy-Boun P.S."/>
        </authorList>
    </citation>
    <scope>NUCLEOTIDE SEQUENCE [LARGE SCALE GENOMIC DNA]</scope>
    <source>
        <strain evidence="4">F_SG_1</strain>
        <tissue evidence="4">Salivary glands</tissue>
    </source>
</reference>
<dbReference type="Gene3D" id="1.10.1380.10">
    <property type="entry name" value="Neutral endopeptidase , domain2"/>
    <property type="match status" value="1"/>
</dbReference>
<dbReference type="GO" id="GO:0004222">
    <property type="term" value="F:metalloendopeptidase activity"/>
    <property type="evidence" value="ECO:0007669"/>
    <property type="project" value="InterPro"/>
</dbReference>
<dbReference type="InterPro" id="IPR018497">
    <property type="entry name" value="Peptidase_M13_C"/>
</dbReference>
<keyword evidence="5" id="KW-1185">Reference proteome</keyword>
<keyword evidence="2" id="KW-0472">Membrane</keyword>
<feature type="region of interest" description="Disordered" evidence="1">
    <location>
        <begin position="1"/>
        <end position="21"/>
    </location>
</feature>
<dbReference type="SUPFAM" id="SSF55486">
    <property type="entry name" value="Metalloproteases ('zincins'), catalytic domain"/>
    <property type="match status" value="1"/>
</dbReference>
<dbReference type="EMBL" id="JARKHS020022350">
    <property type="protein sequence ID" value="KAK8769645.1"/>
    <property type="molecule type" value="Genomic_DNA"/>
</dbReference>